<keyword evidence="2 3" id="KW-0732">Signal</keyword>
<dbReference type="Proteomes" id="UP001198571">
    <property type="component" value="Unassembled WGS sequence"/>
</dbReference>
<dbReference type="Pfam" id="PF09375">
    <property type="entry name" value="Peptidase_M75"/>
    <property type="match status" value="1"/>
</dbReference>
<evidence type="ECO:0000256" key="1">
    <source>
        <dbReference type="ARBA" id="ARBA00004196"/>
    </source>
</evidence>
<gene>
    <name evidence="5" type="ORF">H0485_10275</name>
</gene>
<organism evidence="5 6">
    <name type="scientific">Pseudogemmobacter faecipullorum</name>
    <dbReference type="NCBI Taxonomy" id="2755041"/>
    <lineage>
        <taxon>Bacteria</taxon>
        <taxon>Pseudomonadati</taxon>
        <taxon>Pseudomonadota</taxon>
        <taxon>Alphaproteobacteria</taxon>
        <taxon>Rhodobacterales</taxon>
        <taxon>Paracoccaceae</taxon>
        <taxon>Pseudogemmobacter</taxon>
    </lineage>
</organism>
<dbReference type="RefSeq" id="WP_226935288.1">
    <property type="nucleotide sequence ID" value="NZ_JACDXX010000008.1"/>
</dbReference>
<comment type="caution">
    <text evidence="5">The sequence shown here is derived from an EMBL/GenBank/DDBJ whole genome shotgun (WGS) entry which is preliminary data.</text>
</comment>
<evidence type="ECO:0000256" key="3">
    <source>
        <dbReference type="SAM" id="SignalP"/>
    </source>
</evidence>
<sequence length="330" mass="35002">MRNGFLPAIALILPLFAAGIGRADVAEVVQDHARPGYSAFSAATERLDQAAQKDCAPAGLREAFHAAQDAWMGVAHLHLGPAEEGGLSLAILFWPDPKGSGARTLAGLIREQNPVVTDPAAFSQISVAARGFTGLEPLLFDPAFRADDYSCALTKALTADLSASARALEAGWNGGIDQLLLEPGAPGNTQFLSLSESRRALFTQLISGLEFNAGQRLGRPLGTAEKPRPERAEARLSGRSLRNITLSLEGLRGFALAMNPSLPRSRKAFDAVLASARALPESTLADFGTPGPWQQGEALRQEILALRDTLRSELGPSLAVDTGFNSQDRD</sequence>
<dbReference type="InterPro" id="IPR018976">
    <property type="entry name" value="Imelysin-like"/>
</dbReference>
<protein>
    <submittedName>
        <fullName evidence="5">Imelysin family protein</fullName>
    </submittedName>
</protein>
<proteinExistence type="predicted"/>
<evidence type="ECO:0000256" key="2">
    <source>
        <dbReference type="ARBA" id="ARBA00022729"/>
    </source>
</evidence>
<accession>A0ABS8CMD8</accession>
<evidence type="ECO:0000313" key="6">
    <source>
        <dbReference type="Proteomes" id="UP001198571"/>
    </source>
</evidence>
<dbReference type="EMBL" id="JACDXX010000008">
    <property type="protein sequence ID" value="MCB5410385.1"/>
    <property type="molecule type" value="Genomic_DNA"/>
</dbReference>
<evidence type="ECO:0000313" key="5">
    <source>
        <dbReference type="EMBL" id="MCB5410385.1"/>
    </source>
</evidence>
<comment type="subcellular location">
    <subcellularLocation>
        <location evidence="1">Cell envelope</location>
    </subcellularLocation>
</comment>
<reference evidence="5 6" key="1">
    <citation type="submission" date="2020-07" db="EMBL/GenBank/DDBJ databases">
        <title>Pseudogemmobacter sp. nov., isolated from poultry manure in Taiwan.</title>
        <authorList>
            <person name="Lin S.-Y."/>
            <person name="Tang Y.-S."/>
            <person name="Young C.-C."/>
        </authorList>
    </citation>
    <scope>NUCLEOTIDE SEQUENCE [LARGE SCALE GENOMIC DNA]</scope>
    <source>
        <strain evidence="5 6">CC-YST710</strain>
    </source>
</reference>
<feature type="signal peptide" evidence="3">
    <location>
        <begin position="1"/>
        <end position="23"/>
    </location>
</feature>
<dbReference type="Gene3D" id="1.20.1420.20">
    <property type="entry name" value="M75 peptidase, HXXE motif"/>
    <property type="match status" value="1"/>
</dbReference>
<evidence type="ECO:0000259" key="4">
    <source>
        <dbReference type="Pfam" id="PF09375"/>
    </source>
</evidence>
<keyword evidence="6" id="KW-1185">Reference proteome</keyword>
<feature type="domain" description="Imelysin-like" evidence="4">
    <location>
        <begin position="33"/>
        <end position="309"/>
    </location>
</feature>
<feature type="chain" id="PRO_5046151482" evidence="3">
    <location>
        <begin position="24"/>
        <end position="330"/>
    </location>
</feature>
<dbReference type="InterPro" id="IPR034984">
    <property type="entry name" value="Imelysin-like_IPPA"/>
</dbReference>
<name>A0ABS8CMD8_9RHOB</name>
<dbReference type="InterPro" id="IPR038352">
    <property type="entry name" value="Imelysin_sf"/>
</dbReference>
<dbReference type="CDD" id="cd14659">
    <property type="entry name" value="Imelysin-like_IPPA"/>
    <property type="match status" value="1"/>
</dbReference>